<name>A0AAU0EZ65_9FLAO</name>
<evidence type="ECO:0008006" key="3">
    <source>
        <dbReference type="Google" id="ProtNLM"/>
    </source>
</evidence>
<keyword evidence="2" id="KW-1185">Reference proteome</keyword>
<dbReference type="KEGG" id="bpor:BPO_0035"/>
<dbReference type="RefSeq" id="WP_327984404.1">
    <property type="nucleotide sequence ID" value="NZ_CP136426.1"/>
</dbReference>
<dbReference type="Proteomes" id="UP001432059">
    <property type="component" value="Chromosome"/>
</dbReference>
<gene>
    <name evidence="1" type="ORF">BPO_0035</name>
</gene>
<sequence length="46" mass="5608">MGRNKSDEDVPVVRRWFLAVYLHIELEKSNFSKFYEEYGWKSNIEP</sequence>
<protein>
    <recommendedName>
        <fullName evidence="3">Transposase</fullName>
    </recommendedName>
</protein>
<dbReference type="AlphaFoldDB" id="A0AAU0EZ65"/>
<proteinExistence type="predicted"/>
<accession>A0AAU0EZ65</accession>
<dbReference type="EMBL" id="CP136426">
    <property type="protein sequence ID" value="WOC50682.1"/>
    <property type="molecule type" value="Genomic_DNA"/>
</dbReference>
<evidence type="ECO:0000313" key="1">
    <source>
        <dbReference type="EMBL" id="WOC50682.1"/>
    </source>
</evidence>
<evidence type="ECO:0000313" key="2">
    <source>
        <dbReference type="Proteomes" id="UP001432059"/>
    </source>
</evidence>
<organism evidence="1 2">
    <name type="scientific">Bergeyella porcorum</name>
    <dbReference type="NCBI Taxonomy" id="1735111"/>
    <lineage>
        <taxon>Bacteria</taxon>
        <taxon>Pseudomonadati</taxon>
        <taxon>Bacteroidota</taxon>
        <taxon>Flavobacteriia</taxon>
        <taxon>Flavobacteriales</taxon>
        <taxon>Weeksellaceae</taxon>
        <taxon>Bergeyella</taxon>
    </lineage>
</organism>
<reference evidence="1" key="1">
    <citation type="submission" date="2023-10" db="EMBL/GenBank/DDBJ databases">
        <title>Characterization and whole genome sequencing of a novel strain of Bergeyella porcorum QD2021 isolated from pig.</title>
        <authorList>
            <person name="Liu G."/>
            <person name="Chen C."/>
            <person name="Han X."/>
        </authorList>
    </citation>
    <scope>NUCLEOTIDE SEQUENCE</scope>
    <source>
        <strain evidence="1">QD2021</strain>
    </source>
</reference>